<feature type="domain" description="Calmodulin binding protein central" evidence="10">
    <location>
        <begin position="246"/>
        <end position="311"/>
    </location>
</feature>
<feature type="compositionally biased region" description="Basic and acidic residues" evidence="8">
    <location>
        <begin position="1"/>
        <end position="21"/>
    </location>
</feature>
<keyword evidence="4" id="KW-0238">DNA-binding</keyword>
<sequence length="570" mass="63263">MSQKRQQEEGGDGRAPDEMKRPKVPALHGVVVEALKMDALQKLLAALEPLVRRVVKEEVELALAKHLSCIKRQCGKQVYPSNSGSLQLQFMNKLSLPIFTGTKIEGEDCSVVSMALVDGLTGQVVMSGPESSLRVEIVVLEGDFEGDEEDSWTYEDFRNNIVREREGKRSLLTGDVFLELTEGIGVLGELSFTDNSSWTRSRKFRLGARIADGCYNRTRIREAKTEPFMVKDHRGELYKKHYPPALMDEVWRLEKIGKDGAFHKRLSNESVNTVKDFLTLLYTDSTRLRNILGSGMSAKMWEVTVEHARTCTLGSQIHVYYANSQSKNGVVFNVVGQVLGVLLEQQFISVSNLSDEQKADAHLLVKAAFEHWNDVLACDIGAFVGSSSNAPPHLFPAGSQTSSDFYNNFSLTADSFNLLNSSVSSSETIGGTRELDAFALQSVGSMDFKYGTDNHSLLSSDVYKSASKELQRISNPVLFDECGSQAYFGEDSLQYLDSEISLLSQSFVADSPADLETAVTGFLAMSARSTARGKAYVGWKTLISVLQWTFSIKRIVALKKRMVHEKERYG</sequence>
<evidence type="ECO:0000313" key="13">
    <source>
        <dbReference type="Proteomes" id="UP001085076"/>
    </source>
</evidence>
<dbReference type="InterPro" id="IPR046829">
    <property type="entry name" value="Calmod_bind_C"/>
</dbReference>
<evidence type="ECO:0000259" key="10">
    <source>
        <dbReference type="Pfam" id="PF20451"/>
    </source>
</evidence>
<comment type="caution">
    <text evidence="12">The sequence shown here is derived from an EMBL/GenBank/DDBJ whole genome shotgun (WGS) entry which is preliminary data.</text>
</comment>
<dbReference type="Pfam" id="PF07887">
    <property type="entry name" value="Calmodulin_bind"/>
    <property type="match status" value="1"/>
</dbReference>
<comment type="similarity">
    <text evidence="2">Belongs to the plant ACBP60 protein family.</text>
</comment>
<dbReference type="PANTHER" id="PTHR31713">
    <property type="entry name" value="OS02G0177800 PROTEIN"/>
    <property type="match status" value="1"/>
</dbReference>
<feature type="domain" description="Calmodulin binding protein-like N-terminal" evidence="9">
    <location>
        <begin position="86"/>
        <end position="233"/>
    </location>
</feature>
<comment type="subcellular location">
    <subcellularLocation>
        <location evidence="1">Nucleus</location>
    </subcellularLocation>
</comment>
<name>A0A9D5DDB4_9LILI</name>
<evidence type="ECO:0000256" key="2">
    <source>
        <dbReference type="ARBA" id="ARBA00007214"/>
    </source>
</evidence>
<evidence type="ECO:0000259" key="11">
    <source>
        <dbReference type="Pfam" id="PF20452"/>
    </source>
</evidence>
<dbReference type="InterPro" id="IPR012416">
    <property type="entry name" value="CBP60"/>
</dbReference>
<feature type="domain" description="Calmodulin binding protein C-terminal" evidence="11">
    <location>
        <begin position="316"/>
        <end position="375"/>
    </location>
</feature>
<evidence type="ECO:0000259" key="9">
    <source>
        <dbReference type="Pfam" id="PF07887"/>
    </source>
</evidence>
<evidence type="ECO:0000256" key="3">
    <source>
        <dbReference type="ARBA" id="ARBA00023015"/>
    </source>
</evidence>
<keyword evidence="3" id="KW-0805">Transcription regulation</keyword>
<organism evidence="12 13">
    <name type="scientific">Dioscorea zingiberensis</name>
    <dbReference type="NCBI Taxonomy" id="325984"/>
    <lineage>
        <taxon>Eukaryota</taxon>
        <taxon>Viridiplantae</taxon>
        <taxon>Streptophyta</taxon>
        <taxon>Embryophyta</taxon>
        <taxon>Tracheophyta</taxon>
        <taxon>Spermatophyta</taxon>
        <taxon>Magnoliopsida</taxon>
        <taxon>Liliopsida</taxon>
        <taxon>Dioscoreales</taxon>
        <taxon>Dioscoreaceae</taxon>
        <taxon>Dioscorea</taxon>
    </lineage>
</organism>
<evidence type="ECO:0000256" key="8">
    <source>
        <dbReference type="SAM" id="MobiDB-lite"/>
    </source>
</evidence>
<evidence type="ECO:0000313" key="12">
    <source>
        <dbReference type="EMBL" id="KAJ0989570.1"/>
    </source>
</evidence>
<keyword evidence="5" id="KW-0010">Activator</keyword>
<evidence type="ECO:0000256" key="6">
    <source>
        <dbReference type="ARBA" id="ARBA00023163"/>
    </source>
</evidence>
<gene>
    <name evidence="12" type="ORF">J5N97_007926</name>
</gene>
<accession>A0A9D5DDB4</accession>
<reference evidence="12" key="1">
    <citation type="submission" date="2021-03" db="EMBL/GenBank/DDBJ databases">
        <authorList>
            <person name="Li Z."/>
            <person name="Yang C."/>
        </authorList>
    </citation>
    <scope>NUCLEOTIDE SEQUENCE</scope>
    <source>
        <strain evidence="12">Dzin_1.0</strain>
        <tissue evidence="12">Leaf</tissue>
    </source>
</reference>
<dbReference type="GO" id="GO:0003700">
    <property type="term" value="F:DNA-binding transcription factor activity"/>
    <property type="evidence" value="ECO:0007669"/>
    <property type="project" value="TreeGrafter"/>
</dbReference>
<dbReference type="EMBL" id="JAGGNH010000001">
    <property type="protein sequence ID" value="KAJ0989570.1"/>
    <property type="molecule type" value="Genomic_DNA"/>
</dbReference>
<keyword evidence="6" id="KW-0804">Transcription</keyword>
<keyword evidence="7" id="KW-0539">Nucleus</keyword>
<evidence type="ECO:0000256" key="7">
    <source>
        <dbReference type="ARBA" id="ARBA00023242"/>
    </source>
</evidence>
<dbReference type="InterPro" id="IPR046830">
    <property type="entry name" value="Calmod_bind_M"/>
</dbReference>
<dbReference type="PANTHER" id="PTHR31713:SF14">
    <property type="entry name" value="CALMODULIN-BINDING PROTEIN 60 A"/>
    <property type="match status" value="1"/>
</dbReference>
<keyword evidence="13" id="KW-1185">Reference proteome</keyword>
<dbReference type="OrthoDB" id="1604062at2759"/>
<evidence type="ECO:0000256" key="1">
    <source>
        <dbReference type="ARBA" id="ARBA00004123"/>
    </source>
</evidence>
<dbReference type="GO" id="GO:0005634">
    <property type="term" value="C:nucleus"/>
    <property type="evidence" value="ECO:0007669"/>
    <property type="project" value="UniProtKB-SubCell"/>
</dbReference>
<dbReference type="GO" id="GO:0005516">
    <property type="term" value="F:calmodulin binding"/>
    <property type="evidence" value="ECO:0007669"/>
    <property type="project" value="InterPro"/>
</dbReference>
<dbReference type="Proteomes" id="UP001085076">
    <property type="component" value="Miscellaneous, Linkage group lg01"/>
</dbReference>
<dbReference type="Pfam" id="PF20451">
    <property type="entry name" value="Calmod_bind_M"/>
    <property type="match status" value="1"/>
</dbReference>
<dbReference type="GO" id="GO:0043565">
    <property type="term" value="F:sequence-specific DNA binding"/>
    <property type="evidence" value="ECO:0007669"/>
    <property type="project" value="TreeGrafter"/>
</dbReference>
<dbReference type="InterPro" id="IPR046831">
    <property type="entry name" value="Calmodulin_bind_N"/>
</dbReference>
<reference evidence="12" key="2">
    <citation type="journal article" date="2022" name="Hortic Res">
        <title>The genome of Dioscorea zingiberensis sheds light on the biosynthesis, origin and evolution of the medicinally important diosgenin saponins.</title>
        <authorList>
            <person name="Li Y."/>
            <person name="Tan C."/>
            <person name="Li Z."/>
            <person name="Guo J."/>
            <person name="Li S."/>
            <person name="Chen X."/>
            <person name="Wang C."/>
            <person name="Dai X."/>
            <person name="Yang H."/>
            <person name="Song W."/>
            <person name="Hou L."/>
            <person name="Xu J."/>
            <person name="Tong Z."/>
            <person name="Xu A."/>
            <person name="Yuan X."/>
            <person name="Wang W."/>
            <person name="Yang Q."/>
            <person name="Chen L."/>
            <person name="Sun Z."/>
            <person name="Wang K."/>
            <person name="Pan B."/>
            <person name="Chen J."/>
            <person name="Bao Y."/>
            <person name="Liu F."/>
            <person name="Qi X."/>
            <person name="Gang D.R."/>
            <person name="Wen J."/>
            <person name="Li J."/>
        </authorList>
    </citation>
    <scope>NUCLEOTIDE SEQUENCE</scope>
    <source>
        <strain evidence="12">Dzin_1.0</strain>
    </source>
</reference>
<evidence type="ECO:0000256" key="5">
    <source>
        <dbReference type="ARBA" id="ARBA00023159"/>
    </source>
</evidence>
<dbReference type="AlphaFoldDB" id="A0A9D5DDB4"/>
<protein>
    <submittedName>
        <fullName evidence="12">Uncharacterized protein</fullName>
    </submittedName>
</protein>
<evidence type="ECO:0000256" key="4">
    <source>
        <dbReference type="ARBA" id="ARBA00023125"/>
    </source>
</evidence>
<dbReference type="Pfam" id="PF20452">
    <property type="entry name" value="Calmod_bind_C"/>
    <property type="match status" value="1"/>
</dbReference>
<feature type="region of interest" description="Disordered" evidence="8">
    <location>
        <begin position="1"/>
        <end position="22"/>
    </location>
</feature>
<proteinExistence type="inferred from homology"/>
<dbReference type="GO" id="GO:0080142">
    <property type="term" value="P:regulation of salicylic acid biosynthetic process"/>
    <property type="evidence" value="ECO:0007669"/>
    <property type="project" value="TreeGrafter"/>
</dbReference>